<feature type="transmembrane region" description="Helical" evidence="7">
    <location>
        <begin position="108"/>
        <end position="127"/>
    </location>
</feature>
<dbReference type="PANTHER" id="PTHR30576:SF10">
    <property type="entry name" value="SLL5057 PROTEIN"/>
    <property type="match status" value="1"/>
</dbReference>
<name>A0ABN2HIE3_9ACTN</name>
<dbReference type="InterPro" id="IPR003362">
    <property type="entry name" value="Bact_transf"/>
</dbReference>
<evidence type="ECO:0000256" key="3">
    <source>
        <dbReference type="ARBA" id="ARBA00022679"/>
    </source>
</evidence>
<feature type="domain" description="Bacterial sugar transferase" evidence="8">
    <location>
        <begin position="342"/>
        <end position="529"/>
    </location>
</feature>
<evidence type="ECO:0000256" key="4">
    <source>
        <dbReference type="ARBA" id="ARBA00022692"/>
    </source>
</evidence>
<dbReference type="RefSeq" id="WP_344312021.1">
    <property type="nucleotide sequence ID" value="NZ_BAAANY010000015.1"/>
</dbReference>
<evidence type="ECO:0000259" key="8">
    <source>
        <dbReference type="Pfam" id="PF02397"/>
    </source>
</evidence>
<evidence type="ECO:0000256" key="1">
    <source>
        <dbReference type="ARBA" id="ARBA00004141"/>
    </source>
</evidence>
<comment type="caution">
    <text evidence="9">The sequence shown here is derived from an EMBL/GenBank/DDBJ whole genome shotgun (WGS) entry which is preliminary data.</text>
</comment>
<dbReference type="Gene3D" id="3.40.50.720">
    <property type="entry name" value="NAD(P)-binding Rossmann-like Domain"/>
    <property type="match status" value="1"/>
</dbReference>
<dbReference type="InterPro" id="IPR017475">
    <property type="entry name" value="EPS_sugar_tfrase"/>
</dbReference>
<feature type="transmembrane region" description="Helical" evidence="7">
    <location>
        <begin position="148"/>
        <end position="167"/>
    </location>
</feature>
<reference evidence="9 10" key="1">
    <citation type="journal article" date="2019" name="Int. J. Syst. Evol. Microbiol.">
        <title>The Global Catalogue of Microorganisms (GCM) 10K type strain sequencing project: providing services to taxonomists for standard genome sequencing and annotation.</title>
        <authorList>
            <consortium name="The Broad Institute Genomics Platform"/>
            <consortium name="The Broad Institute Genome Sequencing Center for Infectious Disease"/>
            <person name="Wu L."/>
            <person name="Ma J."/>
        </authorList>
    </citation>
    <scope>NUCLEOTIDE SEQUENCE [LARGE SCALE GENOMIC DNA]</scope>
    <source>
        <strain evidence="9 10">JCM 14718</strain>
    </source>
</reference>
<gene>
    <name evidence="9" type="ORF">GCM10009765_42400</name>
</gene>
<proteinExistence type="inferred from homology"/>
<evidence type="ECO:0000313" key="9">
    <source>
        <dbReference type="EMBL" id="GAA1688459.1"/>
    </source>
</evidence>
<keyword evidence="6 7" id="KW-0472">Membrane</keyword>
<evidence type="ECO:0000256" key="5">
    <source>
        <dbReference type="ARBA" id="ARBA00022989"/>
    </source>
</evidence>
<evidence type="ECO:0000313" key="10">
    <source>
        <dbReference type="Proteomes" id="UP001500618"/>
    </source>
</evidence>
<dbReference type="Pfam" id="PF02397">
    <property type="entry name" value="Bac_transf"/>
    <property type="match status" value="1"/>
</dbReference>
<keyword evidence="4 7" id="KW-0812">Transmembrane</keyword>
<dbReference type="Pfam" id="PF13727">
    <property type="entry name" value="CoA_binding_3"/>
    <property type="match status" value="1"/>
</dbReference>
<accession>A0ABN2HIE3</accession>
<feature type="transmembrane region" description="Helical" evidence="7">
    <location>
        <begin position="173"/>
        <end position="193"/>
    </location>
</feature>
<dbReference type="PANTHER" id="PTHR30576">
    <property type="entry name" value="COLANIC BIOSYNTHESIS UDP-GLUCOSE LIPID CARRIER TRANSFERASE"/>
    <property type="match status" value="1"/>
</dbReference>
<dbReference type="EMBL" id="BAAANY010000015">
    <property type="protein sequence ID" value="GAA1688459.1"/>
    <property type="molecule type" value="Genomic_DNA"/>
</dbReference>
<evidence type="ECO:0000256" key="6">
    <source>
        <dbReference type="ARBA" id="ARBA00023136"/>
    </source>
</evidence>
<dbReference type="GO" id="GO:0016740">
    <property type="term" value="F:transferase activity"/>
    <property type="evidence" value="ECO:0007669"/>
    <property type="project" value="UniProtKB-KW"/>
</dbReference>
<evidence type="ECO:0000256" key="2">
    <source>
        <dbReference type="ARBA" id="ARBA00006464"/>
    </source>
</evidence>
<keyword evidence="5 7" id="KW-1133">Transmembrane helix</keyword>
<sequence>MTTDPQTTDQTVTLAAVRPPEPTGRRLSLTHALAPSRRKGRGQFAFSQAVLAPDPVADVHELPALPVRVEKTDWEQRYVSLLTLVDVAAAVVAAGLGFWIRFGSIPHHAWAYVIGSAFFPAIWLLVLMFARAYESRYLFVGNEEYRRVLNAGLVLTAAVAFVSYVASIELARGYVVVVLPAVTVATLVGRYLLRRWLVRERAHGRCMRRVIVVGDDTTVGELHRQLARHQYHGMQVVGVCVPPQRDGRNSVDGIEVVGTFDTITRAVIDVAADTVAILPCPELSSAMLRRLVWSLESTGTDIIVAGALLDVAGPRTSLRPIDGLPMLHLDHAELAGSRWMIKRLFDVFSASLLLILLSPLLLAVALAIRVTSSGPAFFRQTRVGKDGENFTILKLRTMYLDAESRLGELAALNEHDGLLFKIRHDPRVTPLGRWLRRFSIDELPQLFNVVAGQMSLVGPRPPLPSEVAEYPDDLMRRLVVKPGVTGLWQVSGRADLSWEDSMRLDLRYVENWSLTLDLVVLLRTVTAVVRSAGAY</sequence>
<comment type="subcellular location">
    <subcellularLocation>
        <location evidence="1">Membrane</location>
        <topology evidence="1">Multi-pass membrane protein</topology>
    </subcellularLocation>
</comment>
<evidence type="ECO:0000256" key="7">
    <source>
        <dbReference type="SAM" id="Phobius"/>
    </source>
</evidence>
<keyword evidence="3 9" id="KW-0808">Transferase</keyword>
<dbReference type="NCBIfam" id="TIGR03025">
    <property type="entry name" value="EPS_sugtrans"/>
    <property type="match status" value="1"/>
</dbReference>
<keyword evidence="10" id="KW-1185">Reference proteome</keyword>
<protein>
    <submittedName>
        <fullName evidence="9">Sugar transferase</fullName>
    </submittedName>
</protein>
<comment type="similarity">
    <text evidence="2">Belongs to the bacterial sugar transferase family.</text>
</comment>
<feature type="transmembrane region" description="Helical" evidence="7">
    <location>
        <begin position="78"/>
        <end position="102"/>
    </location>
</feature>
<dbReference type="Proteomes" id="UP001500618">
    <property type="component" value="Unassembled WGS sequence"/>
</dbReference>
<organism evidence="9 10">
    <name type="scientific">Fodinicola feengrottensis</name>
    <dbReference type="NCBI Taxonomy" id="435914"/>
    <lineage>
        <taxon>Bacteria</taxon>
        <taxon>Bacillati</taxon>
        <taxon>Actinomycetota</taxon>
        <taxon>Actinomycetes</taxon>
        <taxon>Mycobacteriales</taxon>
        <taxon>Fodinicola</taxon>
    </lineage>
</organism>
<feature type="transmembrane region" description="Helical" evidence="7">
    <location>
        <begin position="347"/>
        <end position="368"/>
    </location>
</feature>